<dbReference type="Proteomes" id="UP001241169">
    <property type="component" value="Unassembled WGS sequence"/>
</dbReference>
<evidence type="ECO:0000313" key="1">
    <source>
        <dbReference type="EMBL" id="KAK1529459.1"/>
    </source>
</evidence>
<sequence length="50" mass="5248">MQRSSTTSPAMAHRLRTSSSEVIAVSTHAFDLGSALREPGVSCSTLTVGR</sequence>
<proteinExistence type="predicted"/>
<protein>
    <submittedName>
        <fullName evidence="1">Uncharacterized protein</fullName>
    </submittedName>
</protein>
<gene>
    <name evidence="1" type="ORF">CPAR01_11771</name>
</gene>
<reference evidence="1 2" key="1">
    <citation type="submission" date="2016-10" db="EMBL/GenBank/DDBJ databases">
        <title>The genome sequence of Colletotrichum fioriniae PJ7.</title>
        <authorList>
            <person name="Baroncelli R."/>
        </authorList>
    </citation>
    <scope>NUCLEOTIDE SEQUENCE [LARGE SCALE GENOMIC DNA]</scope>
    <source>
        <strain evidence="1 2">IMI 384185</strain>
    </source>
</reference>
<keyword evidence="2" id="KW-1185">Reference proteome</keyword>
<comment type="caution">
    <text evidence="1">The sequence shown here is derived from an EMBL/GenBank/DDBJ whole genome shotgun (WGS) entry which is preliminary data.</text>
</comment>
<name>A0ABQ9S843_9PEZI</name>
<dbReference type="EMBL" id="MOPA01000010">
    <property type="protein sequence ID" value="KAK1529459.1"/>
    <property type="molecule type" value="Genomic_DNA"/>
</dbReference>
<dbReference type="RefSeq" id="XP_060344814.1">
    <property type="nucleotide sequence ID" value="XM_060496029.1"/>
</dbReference>
<dbReference type="GeneID" id="85379928"/>
<accession>A0ABQ9S843</accession>
<organism evidence="1 2">
    <name type="scientific">Colletotrichum paranaense</name>
    <dbReference type="NCBI Taxonomy" id="1914294"/>
    <lineage>
        <taxon>Eukaryota</taxon>
        <taxon>Fungi</taxon>
        <taxon>Dikarya</taxon>
        <taxon>Ascomycota</taxon>
        <taxon>Pezizomycotina</taxon>
        <taxon>Sordariomycetes</taxon>
        <taxon>Hypocreomycetidae</taxon>
        <taxon>Glomerellales</taxon>
        <taxon>Glomerellaceae</taxon>
        <taxon>Colletotrichum</taxon>
        <taxon>Colletotrichum acutatum species complex</taxon>
    </lineage>
</organism>
<evidence type="ECO:0000313" key="2">
    <source>
        <dbReference type="Proteomes" id="UP001241169"/>
    </source>
</evidence>